<feature type="compositionally biased region" description="Basic residues" evidence="1">
    <location>
        <begin position="410"/>
        <end position="421"/>
    </location>
</feature>
<feature type="compositionally biased region" description="Low complexity" evidence="1">
    <location>
        <begin position="281"/>
        <end position="290"/>
    </location>
</feature>
<dbReference type="EMBL" id="DF238832">
    <property type="protein sequence ID" value="GAC99643.1"/>
    <property type="molecule type" value="Genomic_DNA"/>
</dbReference>
<feature type="region of interest" description="Disordered" evidence="1">
    <location>
        <begin position="575"/>
        <end position="655"/>
    </location>
</feature>
<feature type="region of interest" description="Disordered" evidence="1">
    <location>
        <begin position="146"/>
        <end position="168"/>
    </location>
</feature>
<feature type="region of interest" description="Disordered" evidence="1">
    <location>
        <begin position="264"/>
        <end position="433"/>
    </location>
</feature>
<dbReference type="HOGENOM" id="CLU_331788_0_0_1"/>
<accession>R9PE38</accession>
<dbReference type="AlphaFoldDB" id="R9PE38"/>
<reference evidence="3" key="1">
    <citation type="journal article" date="2013" name="Genome Announc.">
        <title>Draft genome sequence of the basidiomycetous yeast-like fungus Pseudozyma hubeiensis SY62, which produces an abundant amount of the biosurfactant mannosylerythritol lipids.</title>
        <authorList>
            <person name="Konishi M."/>
            <person name="Hatada Y."/>
            <person name="Horiuchi J."/>
        </authorList>
    </citation>
    <scope>NUCLEOTIDE SEQUENCE [LARGE SCALE GENOMIC DNA]</scope>
    <source>
        <strain evidence="3">SY62</strain>
    </source>
</reference>
<feature type="compositionally biased region" description="Low complexity" evidence="1">
    <location>
        <begin position="356"/>
        <end position="373"/>
    </location>
</feature>
<dbReference type="eggNOG" id="ENOG502SF1H">
    <property type="taxonomic scope" value="Eukaryota"/>
</dbReference>
<dbReference type="GeneID" id="24112509"/>
<feature type="compositionally biased region" description="Acidic residues" evidence="1">
    <location>
        <begin position="330"/>
        <end position="340"/>
    </location>
</feature>
<feature type="compositionally biased region" description="Basic and acidic residues" evidence="1">
    <location>
        <begin position="422"/>
        <end position="433"/>
    </location>
</feature>
<dbReference type="RefSeq" id="XP_012193230.1">
    <property type="nucleotide sequence ID" value="XM_012337840.1"/>
</dbReference>
<feature type="region of interest" description="Disordered" evidence="1">
    <location>
        <begin position="477"/>
        <end position="547"/>
    </location>
</feature>
<protein>
    <submittedName>
        <fullName evidence="2">Uncharacterized protein</fullName>
    </submittedName>
</protein>
<gene>
    <name evidence="2" type="ORF">PHSY_007246</name>
</gene>
<evidence type="ECO:0000256" key="1">
    <source>
        <dbReference type="SAM" id="MobiDB-lite"/>
    </source>
</evidence>
<feature type="compositionally biased region" description="Basic residues" evidence="1">
    <location>
        <begin position="631"/>
        <end position="644"/>
    </location>
</feature>
<dbReference type="OrthoDB" id="2555811at2759"/>
<feature type="compositionally biased region" description="Acidic residues" evidence="1">
    <location>
        <begin position="147"/>
        <end position="167"/>
    </location>
</feature>
<dbReference type="STRING" id="1305764.R9PE38"/>
<evidence type="ECO:0000313" key="2">
    <source>
        <dbReference type="EMBL" id="GAC99643.1"/>
    </source>
</evidence>
<keyword evidence="3" id="KW-1185">Reference proteome</keyword>
<sequence length="817" mass="90328">MSDDPFRNMTPVTARSSVVPSESITLRTVSPTSHFSSGNRKLRLRIVTRHPLPEHHFLAPFDPNDFQCFAKLKHFVHAHLVARSKGAAQSGLMDGITQDALEFQMDSFEVPNDPEILRDGDTVEVVVDPESAMQAGRNGEIAMMQSEADERDEDDSQDEDHDDDNADPLEFSAADAEERDALLEANRLAALLRSGIHKMSDDQYDDLPSRLHAEVDDLPRMPGPSNLNSVPALKTIRPTVSKTSIPERASVPTLPLMPPSLALGGGAASAMAAFEAKRKQMQASSSSAQSRPPPPMTPARGATASGSKRNLKRDRSSSSSSSSSSSDSSSDSESDSDSDSNSDSTDSSSESESESDSASSDSDSQISDGSSDSAPSVQATHSDRPRQMINASAQRPKSPAPVPPGQGLNRTKRRNAMRRMKAKEQRETENTLRFLEARERAASRENGEDHVGEADRVGWIEDREPAMLQIKGTSGLAQSNGINVSSDGDMPPGGGSFGMEESSITTERPAETRKRKRTDETAATIEESGPQVQRLGPRWQDMQPGQAPYGGAIPANVLIRHIDCQAFYDDQLAKMEAEAENTTEMPSEQHEEEPIEDRREEQEAQSEEQVEAEVDAPPQAHEEEQPEDQPRRRRSERIRGIHSQRRQELEDAAEADRARKRIKIEEVTPALGTPVPVDGPNDIRFSPKDPPGDNEDFDIDIIWQELVLGDYHPSDIALSERVHAPVVPWSELRAGVGILWQELALHPERNTPEMLWHAGVVSSCRPLDAEGRRHTKVEGMGPFEENKWRDYEDYDCPRWRAHWTTEEEYPALVYRFG</sequence>
<feature type="compositionally biased region" description="Low complexity" evidence="1">
    <location>
        <begin position="317"/>
        <end position="329"/>
    </location>
</feature>
<proteinExistence type="predicted"/>
<name>R9PE38_PSEHS</name>
<organism evidence="2 3">
    <name type="scientific">Pseudozyma hubeiensis (strain SY62)</name>
    <name type="common">Yeast</name>
    <dbReference type="NCBI Taxonomy" id="1305764"/>
    <lineage>
        <taxon>Eukaryota</taxon>
        <taxon>Fungi</taxon>
        <taxon>Dikarya</taxon>
        <taxon>Basidiomycota</taxon>
        <taxon>Ustilaginomycotina</taxon>
        <taxon>Ustilaginomycetes</taxon>
        <taxon>Ustilaginales</taxon>
        <taxon>Ustilaginaceae</taxon>
        <taxon>Pseudozyma</taxon>
    </lineage>
</organism>
<feature type="compositionally biased region" description="Basic and acidic residues" evidence="1">
    <location>
        <begin position="645"/>
        <end position="655"/>
    </location>
</feature>
<dbReference type="Proteomes" id="UP000014071">
    <property type="component" value="Unassembled WGS sequence"/>
</dbReference>
<feature type="compositionally biased region" description="Acidic residues" evidence="1">
    <location>
        <begin position="603"/>
        <end position="614"/>
    </location>
</feature>
<feature type="compositionally biased region" description="Basic and acidic residues" evidence="1">
    <location>
        <begin position="508"/>
        <end position="520"/>
    </location>
</feature>
<evidence type="ECO:0000313" key="3">
    <source>
        <dbReference type="Proteomes" id="UP000014071"/>
    </source>
</evidence>